<dbReference type="InterPro" id="IPR050902">
    <property type="entry name" value="ABC_Transporter_SBP"/>
</dbReference>
<dbReference type="AlphaFoldDB" id="A0A4Q1K269"/>
<dbReference type="PANTHER" id="PTHR30535:SF34">
    <property type="entry name" value="MOLYBDATE-BINDING PROTEIN MOLA"/>
    <property type="match status" value="1"/>
</dbReference>
<evidence type="ECO:0000259" key="1">
    <source>
        <dbReference type="PROSITE" id="PS50983"/>
    </source>
</evidence>
<name>A0A4Q1K269_9FLAO</name>
<feature type="domain" description="Fe/B12 periplasmic-binding" evidence="1">
    <location>
        <begin position="95"/>
        <end position="367"/>
    </location>
</feature>
<dbReference type="InterPro" id="IPR002491">
    <property type="entry name" value="ABC_transptr_periplasmic_BD"/>
</dbReference>
<evidence type="ECO:0000313" key="3">
    <source>
        <dbReference type="Proteomes" id="UP000290283"/>
    </source>
</evidence>
<keyword evidence="3" id="KW-1185">Reference proteome</keyword>
<dbReference type="GO" id="GO:0071281">
    <property type="term" value="P:cellular response to iron ion"/>
    <property type="evidence" value="ECO:0007669"/>
    <property type="project" value="TreeGrafter"/>
</dbReference>
<dbReference type="EMBL" id="SBKO01000004">
    <property type="protein sequence ID" value="RXR17708.1"/>
    <property type="molecule type" value="Genomic_DNA"/>
</dbReference>
<dbReference type="OrthoDB" id="9812528at2"/>
<dbReference type="Proteomes" id="UP000290283">
    <property type="component" value="Unassembled WGS sequence"/>
</dbReference>
<protein>
    <submittedName>
        <fullName evidence="2">ABC transporter substrate-binding protein</fullName>
    </submittedName>
</protein>
<dbReference type="Gene3D" id="3.40.50.1980">
    <property type="entry name" value="Nitrogenase molybdenum iron protein domain"/>
    <property type="match status" value="2"/>
</dbReference>
<dbReference type="PANTHER" id="PTHR30535">
    <property type="entry name" value="VITAMIN B12-BINDING PROTEIN"/>
    <property type="match status" value="1"/>
</dbReference>
<sequence length="380" mass="42872">MNTFLNRFICSLILITIWSCKKESTSTTTSDQKVENSIQHAKDLEIYKHKGYSIIKVKNPWPNANKVFTYILQEKNGIIPDSLKEHTTIQVPIKSVVATSTTHISSLVMLEVENTLIGFPHLDYISSEKVRKNIDSGKVKELGNNQTLNVEVAIDLAPSVIIGYGLDNHNPSLDNLEKSGLKVILNGDWNEQSPLGKAEWIKFFGALYGKEKEANVLFKSIKDEYENALTIAKKAKSHPTVLAGAMFEEIWYVPQGQSWGSLFLKDAGASYLWANEIGTGGLSLSFEKVFEKAQNADFWIGPGQFNSLEEMVKTNPHYAQFKAFKTKQVYSYSLKKGKTGGLIYFEESPNRPDLVLKDLIKILHPELLTDYELHFFQKLN</sequence>
<organism evidence="2 3">
    <name type="scientific">Flavobacterium amnicola</name>
    <dbReference type="NCBI Taxonomy" id="2506422"/>
    <lineage>
        <taxon>Bacteria</taxon>
        <taxon>Pseudomonadati</taxon>
        <taxon>Bacteroidota</taxon>
        <taxon>Flavobacteriia</taxon>
        <taxon>Flavobacteriales</taxon>
        <taxon>Flavobacteriaceae</taxon>
        <taxon>Flavobacterium</taxon>
    </lineage>
</organism>
<evidence type="ECO:0000313" key="2">
    <source>
        <dbReference type="EMBL" id="RXR17708.1"/>
    </source>
</evidence>
<dbReference type="PROSITE" id="PS50983">
    <property type="entry name" value="FE_B12_PBP"/>
    <property type="match status" value="1"/>
</dbReference>
<gene>
    <name evidence="2" type="ORF">EQG63_09485</name>
</gene>
<dbReference type="RefSeq" id="WP_129436136.1">
    <property type="nucleotide sequence ID" value="NZ_SBKO01000004.1"/>
</dbReference>
<dbReference type="Pfam" id="PF01497">
    <property type="entry name" value="Peripla_BP_2"/>
    <property type="match status" value="1"/>
</dbReference>
<comment type="caution">
    <text evidence="2">The sequence shown here is derived from an EMBL/GenBank/DDBJ whole genome shotgun (WGS) entry which is preliminary data.</text>
</comment>
<accession>A0A4Q1K269</accession>
<dbReference type="SUPFAM" id="SSF53807">
    <property type="entry name" value="Helical backbone' metal receptor"/>
    <property type="match status" value="1"/>
</dbReference>
<reference evidence="3" key="1">
    <citation type="submission" date="2019-01" db="EMBL/GenBank/DDBJ databases">
        <title>Cytophagaceae bacterium strain CAR-16.</title>
        <authorList>
            <person name="Chen W.-M."/>
        </authorList>
    </citation>
    <scope>NUCLEOTIDE SEQUENCE [LARGE SCALE GENOMIC DNA]</scope>
    <source>
        <strain evidence="3">LLJ-11</strain>
    </source>
</reference>
<proteinExistence type="predicted"/>